<reference evidence="2" key="1">
    <citation type="submission" date="2016-10" db="EMBL/GenBank/DDBJ databases">
        <authorList>
            <person name="Varghese N."/>
            <person name="Submissions S."/>
        </authorList>
    </citation>
    <scope>NUCLEOTIDE SEQUENCE [LARGE SCALE GENOMIC DNA]</scope>
    <source>
        <strain evidence="2">CGMCC 4.3568</strain>
    </source>
</reference>
<dbReference type="Proteomes" id="UP000243799">
    <property type="component" value="Unassembled WGS sequence"/>
</dbReference>
<sequence>MGKKHDGDDPRAVVRKLIKSGKVKKKCCKSKPRCKKCPVLALKKAKAKAA</sequence>
<proteinExistence type="predicted"/>
<dbReference type="EMBL" id="FOKG01000024">
    <property type="protein sequence ID" value="SFB59630.1"/>
    <property type="molecule type" value="Genomic_DNA"/>
</dbReference>
<evidence type="ECO:0000313" key="2">
    <source>
        <dbReference type="Proteomes" id="UP000243799"/>
    </source>
</evidence>
<protein>
    <submittedName>
        <fullName evidence="1">Uncharacterized protein</fullName>
    </submittedName>
</protein>
<dbReference type="RefSeq" id="WP_177242831.1">
    <property type="nucleotide sequence ID" value="NZ_FOKG01000024.1"/>
</dbReference>
<evidence type="ECO:0000313" key="1">
    <source>
        <dbReference type="EMBL" id="SFB59630.1"/>
    </source>
</evidence>
<gene>
    <name evidence="1" type="ORF">SAMN05216266_1249</name>
</gene>
<name>A0A1I1CFZ5_9PSEU</name>
<organism evidence="1 2">
    <name type="scientific">Amycolatopsis marina</name>
    <dbReference type="NCBI Taxonomy" id="490629"/>
    <lineage>
        <taxon>Bacteria</taxon>
        <taxon>Bacillati</taxon>
        <taxon>Actinomycetota</taxon>
        <taxon>Actinomycetes</taxon>
        <taxon>Pseudonocardiales</taxon>
        <taxon>Pseudonocardiaceae</taxon>
        <taxon>Amycolatopsis</taxon>
    </lineage>
</organism>
<accession>A0A1I1CFZ5</accession>
<keyword evidence="2" id="KW-1185">Reference proteome</keyword>
<dbReference type="AlphaFoldDB" id="A0A1I1CFZ5"/>